<dbReference type="InterPro" id="IPR050446">
    <property type="entry name" value="FAD-oxidoreductase/Apoptosis"/>
</dbReference>
<proteinExistence type="predicted"/>
<evidence type="ECO:0000256" key="5">
    <source>
        <dbReference type="SAM" id="MobiDB-lite"/>
    </source>
</evidence>
<organism evidence="7 8">
    <name type="scientific">Paraburkholderia sediminicola</name>
    <dbReference type="NCBI Taxonomy" id="458836"/>
    <lineage>
        <taxon>Bacteria</taxon>
        <taxon>Pseudomonadati</taxon>
        <taxon>Pseudomonadota</taxon>
        <taxon>Betaproteobacteria</taxon>
        <taxon>Burkholderiales</taxon>
        <taxon>Burkholderiaceae</taxon>
        <taxon>Paraburkholderia</taxon>
    </lineage>
</organism>
<gene>
    <name evidence="7" type="primary">thcD</name>
    <name evidence="7" type="ORF">LMG24238_06702</name>
</gene>
<evidence type="ECO:0000313" key="7">
    <source>
        <dbReference type="EMBL" id="CAB3740997.1"/>
    </source>
</evidence>
<dbReference type="InterPro" id="IPR028202">
    <property type="entry name" value="Reductase_C"/>
</dbReference>
<reference evidence="7 8" key="1">
    <citation type="submission" date="2020-04" db="EMBL/GenBank/DDBJ databases">
        <authorList>
            <person name="De Canck E."/>
        </authorList>
    </citation>
    <scope>NUCLEOTIDE SEQUENCE [LARGE SCALE GENOMIC DNA]</scope>
    <source>
        <strain evidence="7 8">LMG 24238</strain>
    </source>
</reference>
<dbReference type="SUPFAM" id="SSF55424">
    <property type="entry name" value="FAD/NAD-linked reductases, dimerisation (C-terminal) domain"/>
    <property type="match status" value="1"/>
</dbReference>
<dbReference type="Proteomes" id="UP000494255">
    <property type="component" value="Unassembled WGS sequence"/>
</dbReference>
<evidence type="ECO:0000256" key="1">
    <source>
        <dbReference type="ARBA" id="ARBA00001974"/>
    </source>
</evidence>
<evidence type="ECO:0000256" key="4">
    <source>
        <dbReference type="ARBA" id="ARBA00023002"/>
    </source>
</evidence>
<comment type="cofactor">
    <cofactor evidence="1">
        <name>FAD</name>
        <dbReference type="ChEBI" id="CHEBI:57692"/>
    </cofactor>
</comment>
<feature type="compositionally biased region" description="Polar residues" evidence="5">
    <location>
        <begin position="1"/>
        <end position="10"/>
    </location>
</feature>
<sequence>MRLENWTNAADQGRHAAQNAVSPETAKPYFTVPYFWSDWYGQRLQVVGKAECDEVVLVSGHEDSDRWVALYRAGERLIGAATLNEPRRIMKYRRVIAERISWNDARALFPSD</sequence>
<dbReference type="InterPro" id="IPR016156">
    <property type="entry name" value="FAD/NAD-linked_Rdtase_dimer_sf"/>
</dbReference>
<evidence type="ECO:0000256" key="3">
    <source>
        <dbReference type="ARBA" id="ARBA00022827"/>
    </source>
</evidence>
<keyword evidence="4 7" id="KW-0560">Oxidoreductase</keyword>
<dbReference type="EMBL" id="CADIKC010000014">
    <property type="protein sequence ID" value="CAB3740997.1"/>
    <property type="molecule type" value="Genomic_DNA"/>
</dbReference>
<evidence type="ECO:0000259" key="6">
    <source>
        <dbReference type="Pfam" id="PF14759"/>
    </source>
</evidence>
<dbReference type="Pfam" id="PF14759">
    <property type="entry name" value="Reductase_C"/>
    <property type="match status" value="1"/>
</dbReference>
<dbReference type="PANTHER" id="PTHR43557:SF2">
    <property type="entry name" value="RIESKE DOMAIN-CONTAINING PROTEIN-RELATED"/>
    <property type="match status" value="1"/>
</dbReference>
<accession>A0A6J5CQ69</accession>
<protein>
    <submittedName>
        <fullName evidence="7">Rhodocoxin reductase</fullName>
        <ecNumber evidence="7">1.18.1.-</ecNumber>
    </submittedName>
</protein>
<dbReference type="GO" id="GO:0005737">
    <property type="term" value="C:cytoplasm"/>
    <property type="evidence" value="ECO:0007669"/>
    <property type="project" value="TreeGrafter"/>
</dbReference>
<evidence type="ECO:0000256" key="2">
    <source>
        <dbReference type="ARBA" id="ARBA00022630"/>
    </source>
</evidence>
<name>A0A6J5CQ69_9BURK</name>
<feature type="region of interest" description="Disordered" evidence="5">
    <location>
        <begin position="1"/>
        <end position="20"/>
    </location>
</feature>
<keyword evidence="8" id="KW-1185">Reference proteome</keyword>
<dbReference type="EC" id="1.18.1.-" evidence="7"/>
<evidence type="ECO:0000313" key="8">
    <source>
        <dbReference type="Proteomes" id="UP000494255"/>
    </source>
</evidence>
<keyword evidence="3" id="KW-0274">FAD</keyword>
<feature type="domain" description="Reductase C-terminal" evidence="6">
    <location>
        <begin position="34"/>
        <end position="107"/>
    </location>
</feature>
<keyword evidence="2" id="KW-0285">Flavoprotein</keyword>
<dbReference type="Gene3D" id="3.30.390.30">
    <property type="match status" value="1"/>
</dbReference>
<dbReference type="AlphaFoldDB" id="A0A6J5CQ69"/>
<dbReference type="PANTHER" id="PTHR43557">
    <property type="entry name" value="APOPTOSIS-INDUCING FACTOR 1"/>
    <property type="match status" value="1"/>
</dbReference>
<dbReference type="GO" id="GO:0016651">
    <property type="term" value="F:oxidoreductase activity, acting on NAD(P)H"/>
    <property type="evidence" value="ECO:0007669"/>
    <property type="project" value="TreeGrafter"/>
</dbReference>